<dbReference type="OrthoDB" id="8194903at2759"/>
<dbReference type="GeneID" id="116417263"/>
<proteinExistence type="predicted"/>
<dbReference type="PANTHER" id="PTHR46579">
    <property type="entry name" value="F5/8 TYPE C DOMAIN-CONTAINING PROTEIN-RELATED"/>
    <property type="match status" value="1"/>
</dbReference>
<protein>
    <recommendedName>
        <fullName evidence="3">Transposase domain-containing protein</fullName>
    </recommendedName>
</protein>
<keyword evidence="2" id="KW-1185">Reference proteome</keyword>
<dbReference type="KEGG" id="nvi:116417263"/>
<dbReference type="EnsemblMetazoa" id="XM_031929606">
    <property type="protein sequence ID" value="XP_031785466"/>
    <property type="gene ID" value="LOC116417263"/>
</dbReference>
<accession>A0A7M7T9S6</accession>
<dbReference type="Proteomes" id="UP000002358">
    <property type="component" value="Chromosome 1"/>
</dbReference>
<dbReference type="RefSeq" id="XP_031785466.1">
    <property type="nucleotide sequence ID" value="XM_031929606.2"/>
</dbReference>
<reference evidence="1" key="1">
    <citation type="submission" date="2021-01" db="UniProtKB">
        <authorList>
            <consortium name="EnsemblMetazoa"/>
        </authorList>
    </citation>
    <scope>IDENTIFICATION</scope>
</reference>
<dbReference type="InParanoid" id="A0A7M7T9S6"/>
<organism evidence="1 2">
    <name type="scientific">Nasonia vitripennis</name>
    <name type="common">Parasitic wasp</name>
    <dbReference type="NCBI Taxonomy" id="7425"/>
    <lineage>
        <taxon>Eukaryota</taxon>
        <taxon>Metazoa</taxon>
        <taxon>Ecdysozoa</taxon>
        <taxon>Arthropoda</taxon>
        <taxon>Hexapoda</taxon>
        <taxon>Insecta</taxon>
        <taxon>Pterygota</taxon>
        <taxon>Neoptera</taxon>
        <taxon>Endopterygota</taxon>
        <taxon>Hymenoptera</taxon>
        <taxon>Apocrita</taxon>
        <taxon>Proctotrupomorpha</taxon>
        <taxon>Chalcidoidea</taxon>
        <taxon>Pteromalidae</taxon>
        <taxon>Pteromalinae</taxon>
        <taxon>Nasonia</taxon>
    </lineage>
</organism>
<dbReference type="PANTHER" id="PTHR46579:SF1">
    <property type="entry name" value="F5_8 TYPE C DOMAIN-CONTAINING PROTEIN"/>
    <property type="match status" value="1"/>
</dbReference>
<evidence type="ECO:0000313" key="2">
    <source>
        <dbReference type="Proteomes" id="UP000002358"/>
    </source>
</evidence>
<evidence type="ECO:0008006" key="3">
    <source>
        <dbReference type="Google" id="ProtNLM"/>
    </source>
</evidence>
<sequence>MSATKRKQYLFDKDVPLSKYALSELKKILKREKLQNNELLSCSSRNISDQSNPHVLLDETDNDVISLALDESVSANQNPITSEQQLLINNNSSFAWSDLLSDDEELQLPSCTKSTSNSIRELINNEEFFNVLSLNVQKSQAELLLMLLKFSIANTLSMTGISNLFKLINLVCGSAVVPETRYKIDKLFDDDIITLHGVCPACTNYIGTFQDFNYVVNCANCDKPVNMSNPSSQCYFAIFDPSNAIQDYIETNKNYYDYVVKEREHEKNHIKDIYDGVLYRKFVQSLKDSDRHSYATVIFNTDGAPVFESSTYSIWPIYLILNEIPIQSRMKSAITAGLWFGKDKPIMSVFLDAFVNMINDLSTVGVGIPCMIKNERRNLKIFALVASVDTVARAPMNGPSQFNARYGCDWCTHKGQYFQGSMRYPFRIPLPKNRDHDTTIKHAAEAIETGKRVFGIVTASPLLNLKKFDIIEGFTPDYMHCYVAGVAKQFTTYILRHLRKADIQYINQLLEAIRAPHQIGRLTRSLKNRKYWKAREYENWLLYYSIPVLSAVLDNARILKHWALLVDALHICLGTNITYTELNRANEMLHEFVSKAEDLYSLTSLTYNVHQLLHLPTSVYNWGPLYSHSTYPFESANCKLLQAIHCAKGVILQIARYDKIQRAIQMLSNSIYKISSINYLGKGKSANNDTLEKFGISKDARVFHKIIYKGCLFMTSKKKNARSCNYFAQLDTGEYVEIKYFLINDKSNQELTICQLIKTKPNKYSSFVQEVLEFSNELCINTTKISATCVFIEIETKMYIIAVPNQLFY</sequence>
<evidence type="ECO:0000313" key="1">
    <source>
        <dbReference type="EnsemblMetazoa" id="XP_031785466"/>
    </source>
</evidence>
<dbReference type="AlphaFoldDB" id="A0A7M7T9S6"/>
<name>A0A7M7T9S6_NASVI</name>